<proteinExistence type="predicted"/>
<accession>A0A433QLP5</accession>
<reference evidence="1 2" key="1">
    <citation type="journal article" date="2018" name="New Phytol.">
        <title>Phylogenomics of Endogonaceae and evolution of mycorrhizas within Mucoromycota.</title>
        <authorList>
            <person name="Chang Y."/>
            <person name="Desiro A."/>
            <person name="Na H."/>
            <person name="Sandor L."/>
            <person name="Lipzen A."/>
            <person name="Clum A."/>
            <person name="Barry K."/>
            <person name="Grigoriev I.V."/>
            <person name="Martin F.M."/>
            <person name="Stajich J.E."/>
            <person name="Smith M.E."/>
            <person name="Bonito G."/>
            <person name="Spatafora J.W."/>
        </authorList>
    </citation>
    <scope>NUCLEOTIDE SEQUENCE [LARGE SCALE GENOMIC DNA]</scope>
    <source>
        <strain evidence="1 2">AD002</strain>
    </source>
</reference>
<dbReference type="AlphaFoldDB" id="A0A433QLP5"/>
<dbReference type="Proteomes" id="UP000274822">
    <property type="component" value="Unassembled WGS sequence"/>
</dbReference>
<comment type="caution">
    <text evidence="1">The sequence shown here is derived from an EMBL/GenBank/DDBJ whole genome shotgun (WGS) entry which is preliminary data.</text>
</comment>
<evidence type="ECO:0000313" key="1">
    <source>
        <dbReference type="EMBL" id="RUS30685.1"/>
    </source>
</evidence>
<dbReference type="EMBL" id="RBNJ01003658">
    <property type="protein sequence ID" value="RUS30685.1"/>
    <property type="molecule type" value="Genomic_DNA"/>
</dbReference>
<protein>
    <submittedName>
        <fullName evidence="1">Uncharacterized protein</fullName>
    </submittedName>
</protein>
<evidence type="ECO:0000313" key="2">
    <source>
        <dbReference type="Proteomes" id="UP000274822"/>
    </source>
</evidence>
<sequence>MKYLSNHMYDVIKVLTPVTLPNKDLGGISRHPKELHVIVNRVIKQTELVSNEPLMPGTLLILRKGHRVCDLMIYSENFNLYLIQISIQSYMDHDKKILHLTDKLKKTEKTVIEFYMDLCQKSDGIQQFAKVKPSDLRNVETRLPKGVYYVYVSMSNSSVRKTTSCFTNPVVLVRQDDLGGALGALWELYKNEF</sequence>
<organism evidence="1 2">
    <name type="scientific">Jimgerdemannia flammicorona</name>
    <dbReference type="NCBI Taxonomy" id="994334"/>
    <lineage>
        <taxon>Eukaryota</taxon>
        <taxon>Fungi</taxon>
        <taxon>Fungi incertae sedis</taxon>
        <taxon>Mucoromycota</taxon>
        <taxon>Mucoromycotina</taxon>
        <taxon>Endogonomycetes</taxon>
        <taxon>Endogonales</taxon>
        <taxon>Endogonaceae</taxon>
        <taxon>Jimgerdemannia</taxon>
    </lineage>
</organism>
<keyword evidence="2" id="KW-1185">Reference proteome</keyword>
<name>A0A433QLP5_9FUNG</name>
<gene>
    <name evidence="1" type="ORF">BC938DRAFT_479074</name>
</gene>